<dbReference type="EMBL" id="PNBX01000053">
    <property type="protein sequence ID" value="TMO67622.1"/>
    <property type="molecule type" value="Genomic_DNA"/>
</dbReference>
<sequence length="249" mass="29312">MTDIKMNEKEFSQIRTINESMKCIEAYLKFRRRSIEPLYRDIDYIVPHIIHCESEALRCRFLDLMRSTYYLYKEKMYCSALISLRSALETLAVLLFLNKQMRSLVNGNLKLELFLSNSERFFFSFSNKSQANEDLPKAYNIQKFINETVSLKEWYDKLSEYAHPNYSGAFGIYAKIKEDSPATEFEIYARFEGKLLDHIESGFSVLTNTFHNQAFKDFGDLLIELQSYCQEKHRTGTLKTSLERAGMKF</sequence>
<dbReference type="AlphaFoldDB" id="A0A5S3V7B4"/>
<reference evidence="4" key="2">
    <citation type="submission" date="2019-06" db="EMBL/GenBank/DDBJ databases">
        <title>Co-occurence of chitin degradation, pigmentation and bioactivity in marine Pseudoalteromonas.</title>
        <authorList>
            <person name="Sonnenschein E.C."/>
            <person name="Bech P.K."/>
        </authorList>
    </citation>
    <scope>NUCLEOTIDE SEQUENCE [LARGE SCALE GENOMIC DNA]</scope>
    <source>
        <strain evidence="4">S3790</strain>
    </source>
</reference>
<accession>A0A5S3V7B4</accession>
<name>A0A5S3V7B4_9GAMM</name>
<evidence type="ECO:0000313" key="2">
    <source>
        <dbReference type="EMBL" id="TMO78487.1"/>
    </source>
</evidence>
<evidence type="ECO:0000313" key="3">
    <source>
        <dbReference type="Proteomes" id="UP000307164"/>
    </source>
</evidence>
<dbReference type="Proteomes" id="UP000307217">
    <property type="component" value="Unassembled WGS sequence"/>
</dbReference>
<evidence type="ECO:0000313" key="1">
    <source>
        <dbReference type="EMBL" id="TMO67622.1"/>
    </source>
</evidence>
<dbReference type="Proteomes" id="UP000307164">
    <property type="component" value="Unassembled WGS sequence"/>
</dbReference>
<organism evidence="1 4">
    <name type="scientific">Pseudoalteromonas aurantia</name>
    <dbReference type="NCBI Taxonomy" id="43654"/>
    <lineage>
        <taxon>Bacteria</taxon>
        <taxon>Pseudomonadati</taxon>
        <taxon>Pseudomonadota</taxon>
        <taxon>Gammaproteobacteria</taxon>
        <taxon>Alteromonadales</taxon>
        <taxon>Pseudoalteromonadaceae</taxon>
        <taxon>Pseudoalteromonas</taxon>
    </lineage>
</organism>
<protein>
    <submittedName>
        <fullName evidence="1">Uncharacterized protein</fullName>
    </submittedName>
</protein>
<dbReference type="OrthoDB" id="6058000at2"/>
<gene>
    <name evidence="1" type="ORF">CWC19_12830</name>
    <name evidence="2" type="ORF">CWC20_01735</name>
</gene>
<keyword evidence="3" id="KW-1185">Reference proteome</keyword>
<reference evidence="1" key="3">
    <citation type="submission" date="2019-09" db="EMBL/GenBank/DDBJ databases">
        <title>Co-occurence of chitin degradation, pigmentation and bioactivity in marine Pseudoalteromonas.</title>
        <authorList>
            <person name="Sonnenschein E.C."/>
            <person name="Bech P.K."/>
        </authorList>
    </citation>
    <scope>NUCLEOTIDE SEQUENCE</scope>
    <source>
        <strain evidence="1">S3790</strain>
        <strain evidence="2 3">S3895</strain>
    </source>
</reference>
<proteinExistence type="predicted"/>
<dbReference type="EMBL" id="PNBW01000013">
    <property type="protein sequence ID" value="TMO78487.1"/>
    <property type="molecule type" value="Genomic_DNA"/>
</dbReference>
<reference evidence="3 4" key="1">
    <citation type="submission" date="2018-01" db="EMBL/GenBank/DDBJ databases">
        <authorList>
            <person name="Paulsen S."/>
            <person name="Gram L.K."/>
        </authorList>
    </citation>
    <scope>NUCLEOTIDE SEQUENCE [LARGE SCALE GENOMIC DNA]</scope>
    <source>
        <strain evidence="1 4">S3790</strain>
        <strain evidence="2 3">S3895</strain>
    </source>
</reference>
<evidence type="ECO:0000313" key="4">
    <source>
        <dbReference type="Proteomes" id="UP000307217"/>
    </source>
</evidence>
<comment type="caution">
    <text evidence="1">The sequence shown here is derived from an EMBL/GenBank/DDBJ whole genome shotgun (WGS) entry which is preliminary data.</text>
</comment>
<dbReference type="RefSeq" id="WP_138592239.1">
    <property type="nucleotide sequence ID" value="NZ_PNBW01000013.1"/>
</dbReference>